<evidence type="ECO:0000313" key="1">
    <source>
        <dbReference type="EMBL" id="KAI4862780.1"/>
    </source>
</evidence>
<protein>
    <submittedName>
        <fullName evidence="1">KR domain-containing protein</fullName>
    </submittedName>
</protein>
<sequence>MAGELGQSLAEWMIAHGAGYVVLTSRTPKVDPRFIEDMERRYRAVVKTMTLDITSRESLQSVCRTITATLPGIGGVIHGAMILDDEIFPNMTHDQFARVAKPKVLVAQLLDELFHDDTSLEFFICCSSISSIIGWSGQSNYAAANDYMSSLMCNRRKRGVAGSTISIPAVLGVGYAAHSDTFDFDYIKSIGYINIGEEDLHALFAEAVLSGRPGQPPNVKAQVAMGVNYVPADLNVRKAHRRDVRLSHFVLREGTNGEVKVQGGKSGMRVKAQLQSAKSDEEAYIISRDAFLSHLKRMLRTHQEEKVSDSLTLMEHGVDSLVAVDIRSWFLKELEVDVPTLKILGGGTIADLVKTALDKMPSLKQKEVILVPDEIAVVKVETPELTMSSSPDSAGSPILSLSQPDSSRTSEPDWDLTSFPAINDSDKSTANINVAEVVISI</sequence>
<proteinExistence type="predicted"/>
<reference evidence="1 2" key="1">
    <citation type="journal article" date="2022" name="New Phytol.">
        <title>Ecological generalism drives hyperdiversity of secondary metabolite gene clusters in xylarialean endophytes.</title>
        <authorList>
            <person name="Franco M.E.E."/>
            <person name="Wisecaver J.H."/>
            <person name="Arnold A.E."/>
            <person name="Ju Y.M."/>
            <person name="Slot J.C."/>
            <person name="Ahrendt S."/>
            <person name="Moore L.P."/>
            <person name="Eastman K.E."/>
            <person name="Scott K."/>
            <person name="Konkel Z."/>
            <person name="Mondo S.J."/>
            <person name="Kuo A."/>
            <person name="Hayes R.D."/>
            <person name="Haridas S."/>
            <person name="Andreopoulos B."/>
            <person name="Riley R."/>
            <person name="LaButti K."/>
            <person name="Pangilinan J."/>
            <person name="Lipzen A."/>
            <person name="Amirebrahimi M."/>
            <person name="Yan J."/>
            <person name="Adam C."/>
            <person name="Keymanesh K."/>
            <person name="Ng V."/>
            <person name="Louie K."/>
            <person name="Northen T."/>
            <person name="Drula E."/>
            <person name="Henrissat B."/>
            <person name="Hsieh H.M."/>
            <person name="Youens-Clark K."/>
            <person name="Lutzoni F."/>
            <person name="Miadlikowska J."/>
            <person name="Eastwood D.C."/>
            <person name="Hamelin R.C."/>
            <person name="Grigoriev I.V."/>
            <person name="U'Ren J.M."/>
        </authorList>
    </citation>
    <scope>NUCLEOTIDE SEQUENCE [LARGE SCALE GENOMIC DNA]</scope>
    <source>
        <strain evidence="1 2">CBS 119005</strain>
    </source>
</reference>
<dbReference type="EMBL" id="MU393518">
    <property type="protein sequence ID" value="KAI4862780.1"/>
    <property type="molecule type" value="Genomic_DNA"/>
</dbReference>
<gene>
    <name evidence="1" type="ORF">F4820DRAFT_398463</name>
</gene>
<evidence type="ECO:0000313" key="2">
    <source>
        <dbReference type="Proteomes" id="UP001497700"/>
    </source>
</evidence>
<accession>A0ACB9YTM7</accession>
<dbReference type="Proteomes" id="UP001497700">
    <property type="component" value="Unassembled WGS sequence"/>
</dbReference>
<keyword evidence="2" id="KW-1185">Reference proteome</keyword>
<name>A0ACB9YTM7_9PEZI</name>
<organism evidence="1 2">
    <name type="scientific">Hypoxylon rubiginosum</name>
    <dbReference type="NCBI Taxonomy" id="110542"/>
    <lineage>
        <taxon>Eukaryota</taxon>
        <taxon>Fungi</taxon>
        <taxon>Dikarya</taxon>
        <taxon>Ascomycota</taxon>
        <taxon>Pezizomycotina</taxon>
        <taxon>Sordariomycetes</taxon>
        <taxon>Xylariomycetidae</taxon>
        <taxon>Xylariales</taxon>
        <taxon>Hypoxylaceae</taxon>
        <taxon>Hypoxylon</taxon>
    </lineage>
</organism>
<comment type="caution">
    <text evidence="1">The sequence shown here is derived from an EMBL/GenBank/DDBJ whole genome shotgun (WGS) entry which is preliminary data.</text>
</comment>